<comment type="caution">
    <text evidence="2">The sequence shown here is derived from an EMBL/GenBank/DDBJ whole genome shotgun (WGS) entry which is preliminary data.</text>
</comment>
<dbReference type="EMBL" id="JARJCM010000076">
    <property type="protein sequence ID" value="KAJ7032072.1"/>
    <property type="molecule type" value="Genomic_DNA"/>
</dbReference>
<dbReference type="Proteomes" id="UP001218188">
    <property type="component" value="Unassembled WGS sequence"/>
</dbReference>
<sequence>MSMETSKVFFYGFEPSGLTPRMIASNPRHSILKRISTRDFIFDTGYSPATVMSARTIRLYCDYNAAVIYGDDLPDREPTFYNPFAKAMNKYDHSGFKWAYIEDGLLVFDDTGSAASADEFCVLDSETTDRYLASDQVAVSRDYFENAERLRRQADRREAKYARQALEKKNATAEGLVNLDSPQAREALSTKRKALEDAAAAEASKKQKGNDGTPVEPPSSPSGSAGGNPTEDTNME</sequence>
<proteinExistence type="predicted"/>
<organism evidence="2 4">
    <name type="scientific">Mycena alexandri</name>
    <dbReference type="NCBI Taxonomy" id="1745969"/>
    <lineage>
        <taxon>Eukaryota</taxon>
        <taxon>Fungi</taxon>
        <taxon>Dikarya</taxon>
        <taxon>Basidiomycota</taxon>
        <taxon>Agaricomycotina</taxon>
        <taxon>Agaricomycetes</taxon>
        <taxon>Agaricomycetidae</taxon>
        <taxon>Agaricales</taxon>
        <taxon>Marasmiineae</taxon>
        <taxon>Mycenaceae</taxon>
        <taxon>Mycena</taxon>
    </lineage>
</organism>
<evidence type="ECO:0000256" key="1">
    <source>
        <dbReference type="SAM" id="MobiDB-lite"/>
    </source>
</evidence>
<evidence type="ECO:0000313" key="3">
    <source>
        <dbReference type="EMBL" id="KAJ7032072.1"/>
    </source>
</evidence>
<keyword evidence="4" id="KW-1185">Reference proteome</keyword>
<reference evidence="2" key="1">
    <citation type="submission" date="2023-03" db="EMBL/GenBank/DDBJ databases">
        <title>Massive genome expansion in bonnet fungi (Mycena s.s.) driven by repeated elements and novel gene families across ecological guilds.</title>
        <authorList>
            <consortium name="Lawrence Berkeley National Laboratory"/>
            <person name="Harder C.B."/>
            <person name="Miyauchi S."/>
            <person name="Viragh M."/>
            <person name="Kuo A."/>
            <person name="Thoen E."/>
            <person name="Andreopoulos B."/>
            <person name="Lu D."/>
            <person name="Skrede I."/>
            <person name="Drula E."/>
            <person name="Henrissat B."/>
            <person name="Morin E."/>
            <person name="Kohler A."/>
            <person name="Barry K."/>
            <person name="LaButti K."/>
            <person name="Morin E."/>
            <person name="Salamov A."/>
            <person name="Lipzen A."/>
            <person name="Mereny Z."/>
            <person name="Hegedus B."/>
            <person name="Baldrian P."/>
            <person name="Stursova M."/>
            <person name="Weitz H."/>
            <person name="Taylor A."/>
            <person name="Grigoriev I.V."/>
            <person name="Nagy L.G."/>
            <person name="Martin F."/>
            <person name="Kauserud H."/>
        </authorList>
    </citation>
    <scope>NUCLEOTIDE SEQUENCE</scope>
    <source>
        <strain evidence="2">CBHHK200</strain>
    </source>
</reference>
<gene>
    <name evidence="2" type="ORF">C8F04DRAFT_1108339</name>
    <name evidence="3" type="ORF">C8F04DRAFT_1108351</name>
</gene>
<protein>
    <submittedName>
        <fullName evidence="2">Uncharacterized protein</fullName>
    </submittedName>
</protein>
<dbReference type="EMBL" id="JARJCM010000076">
    <property type="protein sequence ID" value="KAJ7032071.1"/>
    <property type="molecule type" value="Genomic_DNA"/>
</dbReference>
<dbReference type="AlphaFoldDB" id="A0AAD6SQ82"/>
<evidence type="ECO:0000313" key="4">
    <source>
        <dbReference type="Proteomes" id="UP001218188"/>
    </source>
</evidence>
<feature type="region of interest" description="Disordered" evidence="1">
    <location>
        <begin position="173"/>
        <end position="236"/>
    </location>
</feature>
<name>A0AAD6SQ82_9AGAR</name>
<accession>A0AAD6SQ82</accession>
<evidence type="ECO:0000313" key="2">
    <source>
        <dbReference type="EMBL" id="KAJ7032071.1"/>
    </source>
</evidence>